<reference evidence="2" key="2">
    <citation type="journal article" date="2015" name="Data Brief">
        <title>Shoot transcriptome of the giant reed, Arundo donax.</title>
        <authorList>
            <person name="Barrero R.A."/>
            <person name="Guerrero F.D."/>
            <person name="Moolhuijzen P."/>
            <person name="Goolsby J.A."/>
            <person name="Tidwell J."/>
            <person name="Bellgard S.E."/>
            <person name="Bellgard M.I."/>
        </authorList>
    </citation>
    <scope>NUCLEOTIDE SEQUENCE</scope>
    <source>
        <tissue evidence="2">Shoot tissue taken approximately 20 cm above the soil surface</tissue>
    </source>
</reference>
<dbReference type="EMBL" id="GBRH01266885">
    <property type="protein sequence ID" value="JAD31010.1"/>
    <property type="molecule type" value="Transcribed_RNA"/>
</dbReference>
<name>A0A0A8Z2M1_ARUDO</name>
<reference evidence="2" key="1">
    <citation type="submission" date="2014-09" db="EMBL/GenBank/DDBJ databases">
        <authorList>
            <person name="Magalhaes I.L.F."/>
            <person name="Oliveira U."/>
            <person name="Santos F.R."/>
            <person name="Vidigal T.H.D.A."/>
            <person name="Brescovit A.D."/>
            <person name="Santos A.J."/>
        </authorList>
    </citation>
    <scope>NUCLEOTIDE SEQUENCE</scope>
    <source>
        <tissue evidence="2">Shoot tissue taken approximately 20 cm above the soil surface</tissue>
    </source>
</reference>
<evidence type="ECO:0000313" key="2">
    <source>
        <dbReference type="EMBL" id="JAD31010.1"/>
    </source>
</evidence>
<evidence type="ECO:0000256" key="1">
    <source>
        <dbReference type="SAM" id="MobiDB-lite"/>
    </source>
</evidence>
<sequence length="160" mass="17870">MPPPFTLEQRWRQTPRRMGRTRDLGHGYRMTTDGRAYELIAARIWKADCASPSARCRGRGNPPLRSATSEIAHPPLRRAAAPLRPSTATLCCPPHVLAPLPHRGNGRPPPTLHRRGRRRPRLAPPAGLPPHWIRAREGPSWPSPGRSAWVDRASHLKSTP</sequence>
<organism evidence="2">
    <name type="scientific">Arundo donax</name>
    <name type="common">Giant reed</name>
    <name type="synonym">Donax arundinaceus</name>
    <dbReference type="NCBI Taxonomy" id="35708"/>
    <lineage>
        <taxon>Eukaryota</taxon>
        <taxon>Viridiplantae</taxon>
        <taxon>Streptophyta</taxon>
        <taxon>Embryophyta</taxon>
        <taxon>Tracheophyta</taxon>
        <taxon>Spermatophyta</taxon>
        <taxon>Magnoliopsida</taxon>
        <taxon>Liliopsida</taxon>
        <taxon>Poales</taxon>
        <taxon>Poaceae</taxon>
        <taxon>PACMAD clade</taxon>
        <taxon>Arundinoideae</taxon>
        <taxon>Arundineae</taxon>
        <taxon>Arundo</taxon>
    </lineage>
</organism>
<feature type="region of interest" description="Disordered" evidence="1">
    <location>
        <begin position="97"/>
        <end position="160"/>
    </location>
</feature>
<dbReference type="AlphaFoldDB" id="A0A0A8Z2M1"/>
<feature type="compositionally biased region" description="Basic residues" evidence="1">
    <location>
        <begin position="112"/>
        <end position="121"/>
    </location>
</feature>
<proteinExistence type="predicted"/>
<protein>
    <submittedName>
        <fullName evidence="2">Uncharacterized protein</fullName>
    </submittedName>
</protein>
<accession>A0A0A8Z2M1</accession>
<feature type="region of interest" description="Disordered" evidence="1">
    <location>
        <begin position="54"/>
        <end position="76"/>
    </location>
</feature>